<sequence length="486" mass="50729">MRATGMRAASALTKRIKWTALGVLTLGLAAAGAAEMAQKMAPATTPLTATATILDEQGQNQGTATFRQAGTAVAVTVEARGLTPGQHGMHVHDTRLCQPGIDPAVNKPVPFGAAGPHFDPGMSHNHDSPTAGNKYGHAGDLPMLTVGADGVGRASFMSDKISLTGMDGILNRSLIIHEKPDDYKSDPSGMSGARVRCGTIVRGDVTTRDYPLPGVRTFPEGVAYDTKKDVLYTGSAATGSIYTVNPTSGAVNLFSEGGSLGRSSALGLKVDSQSRVWVAGGAAGTVSVLRPDGFPVAILETPKSPNPYINDLAPAADGSVYVTDSTRPIIFRVSPDLKLSAWLDLGNTPIKYGPGINLNGILATPDGRYLLTMQLNTGDLWRIDLKTKAVKKVMGGLTRGDGILLNPTDPRTLYVARNAVGVVSKVALSADSGTGTLVAEEPLKGLRYPATLTAVGGDVVVTQSQLDKLQGGTPETPFRLTRFKAF</sequence>
<feature type="domain" description="Superoxide dismutase copper/zinc binding" evidence="3">
    <location>
        <begin position="61"/>
        <end position="200"/>
    </location>
</feature>
<comment type="caution">
    <text evidence="4">The sequence shown here is derived from an EMBL/GenBank/DDBJ whole genome shotgun (WGS) entry which is preliminary data.</text>
</comment>
<dbReference type="SUPFAM" id="SSF63829">
    <property type="entry name" value="Calcium-dependent phosphotriesterase"/>
    <property type="match status" value="1"/>
</dbReference>
<accession>A0ABV6B685</accession>
<dbReference type="Gene3D" id="2.120.10.30">
    <property type="entry name" value="TolB, C-terminal domain"/>
    <property type="match status" value="1"/>
</dbReference>
<evidence type="ECO:0000256" key="2">
    <source>
        <dbReference type="SAM" id="SignalP"/>
    </source>
</evidence>
<keyword evidence="2" id="KW-0732">Signal</keyword>
<reference evidence="4 5" key="1">
    <citation type="submission" date="2024-09" db="EMBL/GenBank/DDBJ databases">
        <authorList>
            <person name="Sun Q."/>
            <person name="Mori K."/>
        </authorList>
    </citation>
    <scope>NUCLEOTIDE SEQUENCE [LARGE SCALE GENOMIC DNA]</scope>
    <source>
        <strain evidence="4 5">JCM 13503</strain>
    </source>
</reference>
<dbReference type="RefSeq" id="WP_380017050.1">
    <property type="nucleotide sequence ID" value="NZ_JBHLYR010000084.1"/>
</dbReference>
<dbReference type="Proteomes" id="UP001589733">
    <property type="component" value="Unassembled WGS sequence"/>
</dbReference>
<dbReference type="InterPro" id="IPR011042">
    <property type="entry name" value="6-blade_b-propeller_TolB-like"/>
</dbReference>
<gene>
    <name evidence="4" type="ORF">ACFFLM_25325</name>
</gene>
<dbReference type="InterPro" id="IPR024134">
    <property type="entry name" value="SOD_Cu/Zn_/chaperone"/>
</dbReference>
<keyword evidence="5" id="KW-1185">Reference proteome</keyword>
<evidence type="ECO:0000256" key="1">
    <source>
        <dbReference type="ARBA" id="ARBA00010457"/>
    </source>
</evidence>
<evidence type="ECO:0000259" key="3">
    <source>
        <dbReference type="Pfam" id="PF00080"/>
    </source>
</evidence>
<proteinExistence type="inferred from homology"/>
<comment type="similarity">
    <text evidence="1">Belongs to the Cu-Zn superoxide dismutase family.</text>
</comment>
<dbReference type="EMBL" id="JBHLYR010000084">
    <property type="protein sequence ID" value="MFB9995274.1"/>
    <property type="molecule type" value="Genomic_DNA"/>
</dbReference>
<dbReference type="SUPFAM" id="SSF49329">
    <property type="entry name" value="Cu,Zn superoxide dismutase-like"/>
    <property type="match status" value="1"/>
</dbReference>
<dbReference type="Pfam" id="PF00080">
    <property type="entry name" value="Sod_Cu"/>
    <property type="match status" value="1"/>
</dbReference>
<evidence type="ECO:0000313" key="5">
    <source>
        <dbReference type="Proteomes" id="UP001589733"/>
    </source>
</evidence>
<evidence type="ECO:0000313" key="4">
    <source>
        <dbReference type="EMBL" id="MFB9995274.1"/>
    </source>
</evidence>
<feature type="chain" id="PRO_5047419926" evidence="2">
    <location>
        <begin position="34"/>
        <end position="486"/>
    </location>
</feature>
<organism evidence="4 5">
    <name type="scientific">Deinococcus oregonensis</name>
    <dbReference type="NCBI Taxonomy" id="1805970"/>
    <lineage>
        <taxon>Bacteria</taxon>
        <taxon>Thermotogati</taxon>
        <taxon>Deinococcota</taxon>
        <taxon>Deinococci</taxon>
        <taxon>Deinococcales</taxon>
        <taxon>Deinococcaceae</taxon>
        <taxon>Deinococcus</taxon>
    </lineage>
</organism>
<dbReference type="PANTHER" id="PTHR10003">
    <property type="entry name" value="SUPEROXIDE DISMUTASE CU-ZN -RELATED"/>
    <property type="match status" value="1"/>
</dbReference>
<dbReference type="Gene3D" id="2.60.40.200">
    <property type="entry name" value="Superoxide dismutase, copper/zinc binding domain"/>
    <property type="match status" value="1"/>
</dbReference>
<dbReference type="InterPro" id="IPR001424">
    <property type="entry name" value="SOD_Cu_Zn_dom"/>
</dbReference>
<dbReference type="CDD" id="cd00305">
    <property type="entry name" value="Cu-Zn_Superoxide_Dismutase"/>
    <property type="match status" value="1"/>
</dbReference>
<dbReference type="InterPro" id="IPR036423">
    <property type="entry name" value="SOD-like_Cu/Zn_dom_sf"/>
</dbReference>
<name>A0ABV6B685_9DEIO</name>
<protein>
    <submittedName>
        <fullName evidence="4">Superoxide dismutase family protein</fullName>
    </submittedName>
</protein>
<feature type="signal peptide" evidence="2">
    <location>
        <begin position="1"/>
        <end position="33"/>
    </location>
</feature>